<dbReference type="AlphaFoldDB" id="A0AAW2VQC0"/>
<dbReference type="InterPro" id="IPR000477">
    <property type="entry name" value="RT_dom"/>
</dbReference>
<feature type="domain" description="Reverse transcriptase" evidence="1">
    <location>
        <begin position="143"/>
        <end position="238"/>
    </location>
</feature>
<reference evidence="2" key="1">
    <citation type="submission" date="2020-06" db="EMBL/GenBank/DDBJ databases">
        <authorList>
            <person name="Li T."/>
            <person name="Hu X."/>
            <person name="Zhang T."/>
            <person name="Song X."/>
            <person name="Zhang H."/>
            <person name="Dai N."/>
            <person name="Sheng W."/>
            <person name="Hou X."/>
            <person name="Wei L."/>
        </authorList>
    </citation>
    <scope>NUCLEOTIDE SEQUENCE</scope>
    <source>
        <strain evidence="2">G02</strain>
        <tissue evidence="2">Leaf</tissue>
    </source>
</reference>
<name>A0AAW2VQC0_SESRA</name>
<gene>
    <name evidence="2" type="ORF">Sradi_0771800</name>
</gene>
<dbReference type="PANTHER" id="PTHR33116">
    <property type="entry name" value="REVERSE TRANSCRIPTASE ZINC-BINDING DOMAIN-CONTAINING PROTEIN-RELATED-RELATED"/>
    <property type="match status" value="1"/>
</dbReference>
<dbReference type="Pfam" id="PF00078">
    <property type="entry name" value="RVT_1"/>
    <property type="match status" value="1"/>
</dbReference>
<evidence type="ECO:0000313" key="2">
    <source>
        <dbReference type="EMBL" id="KAL0431458.1"/>
    </source>
</evidence>
<protein>
    <recommendedName>
        <fullName evidence="1">Reverse transcriptase domain-containing protein</fullName>
    </recommendedName>
</protein>
<comment type="caution">
    <text evidence="2">The sequence shown here is derived from an EMBL/GenBank/DDBJ whole genome shotgun (WGS) entry which is preliminary data.</text>
</comment>
<proteinExistence type="predicted"/>
<dbReference type="CDD" id="cd01650">
    <property type="entry name" value="RT_nLTR_like"/>
    <property type="match status" value="1"/>
</dbReference>
<dbReference type="EMBL" id="JACGWJ010000003">
    <property type="protein sequence ID" value="KAL0431458.1"/>
    <property type="molecule type" value="Genomic_DNA"/>
</dbReference>
<organism evidence="2">
    <name type="scientific">Sesamum radiatum</name>
    <name type="common">Black benniseed</name>
    <dbReference type="NCBI Taxonomy" id="300843"/>
    <lineage>
        <taxon>Eukaryota</taxon>
        <taxon>Viridiplantae</taxon>
        <taxon>Streptophyta</taxon>
        <taxon>Embryophyta</taxon>
        <taxon>Tracheophyta</taxon>
        <taxon>Spermatophyta</taxon>
        <taxon>Magnoliopsida</taxon>
        <taxon>eudicotyledons</taxon>
        <taxon>Gunneridae</taxon>
        <taxon>Pentapetalae</taxon>
        <taxon>asterids</taxon>
        <taxon>lamiids</taxon>
        <taxon>Lamiales</taxon>
        <taxon>Pedaliaceae</taxon>
        <taxon>Sesamum</taxon>
    </lineage>
</organism>
<reference evidence="2" key="2">
    <citation type="journal article" date="2024" name="Plant">
        <title>Genomic evolution and insights into agronomic trait innovations of Sesamum species.</title>
        <authorList>
            <person name="Miao H."/>
            <person name="Wang L."/>
            <person name="Qu L."/>
            <person name="Liu H."/>
            <person name="Sun Y."/>
            <person name="Le M."/>
            <person name="Wang Q."/>
            <person name="Wei S."/>
            <person name="Zheng Y."/>
            <person name="Lin W."/>
            <person name="Duan Y."/>
            <person name="Cao H."/>
            <person name="Xiong S."/>
            <person name="Wang X."/>
            <person name="Wei L."/>
            <person name="Li C."/>
            <person name="Ma Q."/>
            <person name="Ju M."/>
            <person name="Zhao R."/>
            <person name="Li G."/>
            <person name="Mu C."/>
            <person name="Tian Q."/>
            <person name="Mei H."/>
            <person name="Zhang T."/>
            <person name="Gao T."/>
            <person name="Zhang H."/>
        </authorList>
    </citation>
    <scope>NUCLEOTIDE SEQUENCE</scope>
    <source>
        <strain evidence="2">G02</strain>
    </source>
</reference>
<accession>A0AAW2VQC0</accession>
<dbReference type="PANTHER" id="PTHR33116:SF78">
    <property type="entry name" value="OS12G0587133 PROTEIN"/>
    <property type="match status" value="1"/>
</dbReference>
<evidence type="ECO:0000259" key="1">
    <source>
        <dbReference type="Pfam" id="PF00078"/>
    </source>
</evidence>
<sequence length="405" mass="45902">MLKQRAKMNWLKEGDVCSRIFSRKYVLRGQLAGFIRFKTHKNILRGDTMQRSIHLVHFGPWARHKITPQEAGTLELPVTGDEIKEALFSIADDKAPGPNGFSTTFFKTSWSIIGKYVVKGIQEFFQSGSLLQQTNATILALIPKVQLPIIVADYRPIACCNVVYKVITKVLVNRMKGVLDLIVDPSQNAFVPRWKISDNLLLAQELLAGYNQNHLPPRCTLKVDLRKAYDSIEWNYLSTANSESLKVYKEILDDFAGLSGLQVNAHKSHIIVSRSASTNQQRLAGQLGFQVGSLPLKYLGVPLVSSRLTIQQCQPLIRKMEDRILAWGSQFMSFAARIQLIKDVLTALFLYWGQAFFLPLTVIERIERIFRHFLWRGSNSRGYAKVAWAQICLPKAQEGQGLQRI</sequence>